<reference evidence="2 3" key="1">
    <citation type="submission" date="2017-04" db="EMBL/GenBank/DDBJ databases">
        <title>Genome Sequence of the Model Brown-Rot Fungus Postia placenta SB12.</title>
        <authorList>
            <consortium name="DOE Joint Genome Institute"/>
            <person name="Gaskell J."/>
            <person name="Kersten P."/>
            <person name="Larrondo L.F."/>
            <person name="Canessa P."/>
            <person name="Martinez D."/>
            <person name="Hibbett D."/>
            <person name="Schmoll M."/>
            <person name="Kubicek C.P."/>
            <person name="Martinez A.T."/>
            <person name="Yadav J."/>
            <person name="Master E."/>
            <person name="Magnuson J.K."/>
            <person name="James T."/>
            <person name="Yaver D."/>
            <person name="Berka R."/>
            <person name="Labutti K."/>
            <person name="Lipzen A."/>
            <person name="Aerts A."/>
            <person name="Barry K."/>
            <person name="Henrissat B."/>
            <person name="Blanchette R."/>
            <person name="Grigoriev I."/>
            <person name="Cullen D."/>
        </authorList>
    </citation>
    <scope>NUCLEOTIDE SEQUENCE [LARGE SCALE GENOMIC DNA]</scope>
    <source>
        <strain evidence="2 3">MAD-698-R-SB12</strain>
    </source>
</reference>
<feature type="non-terminal residue" evidence="2">
    <location>
        <position position="1"/>
    </location>
</feature>
<sequence length="153" mass="16656">LSEAQLLSICQAPPDDPSREHGLTLRDLLSPDRAPNTAQTPATKAMKRASSISILSGLGVQIPDKTLESSEVSPSQSPTKSTANGKRPSKLRNFFGQRPPSELITTHLAEYFPFTEKKVLERTRRQSMMRAGGPGKRDSVASWNAPAPSRFSV</sequence>
<feature type="region of interest" description="Disordered" evidence="1">
    <location>
        <begin position="1"/>
        <end position="49"/>
    </location>
</feature>
<name>A0A1X6N9X4_9APHY</name>
<proteinExistence type="predicted"/>
<protein>
    <submittedName>
        <fullName evidence="2">Uncharacterized protein</fullName>
    </submittedName>
</protein>
<dbReference type="STRING" id="670580.A0A1X6N9X4"/>
<dbReference type="RefSeq" id="XP_024342040.1">
    <property type="nucleotide sequence ID" value="XM_024483405.1"/>
</dbReference>
<feature type="non-terminal residue" evidence="2">
    <location>
        <position position="153"/>
    </location>
</feature>
<dbReference type="EMBL" id="KZ110593">
    <property type="protein sequence ID" value="OSX65246.1"/>
    <property type="molecule type" value="Genomic_DNA"/>
</dbReference>
<keyword evidence="3" id="KW-1185">Reference proteome</keyword>
<feature type="region of interest" description="Disordered" evidence="1">
    <location>
        <begin position="65"/>
        <end position="98"/>
    </location>
</feature>
<feature type="region of interest" description="Disordered" evidence="1">
    <location>
        <begin position="121"/>
        <end position="153"/>
    </location>
</feature>
<gene>
    <name evidence="2" type="ORF">POSPLADRAFT_1113055</name>
</gene>
<accession>A0A1X6N9X4</accession>
<organism evidence="2 3">
    <name type="scientific">Postia placenta MAD-698-R-SB12</name>
    <dbReference type="NCBI Taxonomy" id="670580"/>
    <lineage>
        <taxon>Eukaryota</taxon>
        <taxon>Fungi</taxon>
        <taxon>Dikarya</taxon>
        <taxon>Basidiomycota</taxon>
        <taxon>Agaricomycotina</taxon>
        <taxon>Agaricomycetes</taxon>
        <taxon>Polyporales</taxon>
        <taxon>Adustoporiaceae</taxon>
        <taxon>Rhodonia</taxon>
    </lineage>
</organism>
<evidence type="ECO:0000256" key="1">
    <source>
        <dbReference type="SAM" id="MobiDB-lite"/>
    </source>
</evidence>
<evidence type="ECO:0000313" key="3">
    <source>
        <dbReference type="Proteomes" id="UP000194127"/>
    </source>
</evidence>
<dbReference type="GeneID" id="36328354"/>
<feature type="compositionally biased region" description="Polar residues" evidence="1">
    <location>
        <begin position="69"/>
        <end position="84"/>
    </location>
</feature>
<dbReference type="Proteomes" id="UP000194127">
    <property type="component" value="Unassembled WGS sequence"/>
</dbReference>
<dbReference type="OrthoDB" id="266718at2759"/>
<evidence type="ECO:0000313" key="2">
    <source>
        <dbReference type="EMBL" id="OSX65246.1"/>
    </source>
</evidence>
<dbReference type="AlphaFoldDB" id="A0A1X6N9X4"/>